<keyword evidence="2 4" id="KW-0863">Zinc-finger</keyword>
<accession>A0A0G4GHE7</accession>
<feature type="compositionally biased region" description="Polar residues" evidence="5">
    <location>
        <begin position="296"/>
        <end position="309"/>
    </location>
</feature>
<feature type="region of interest" description="Disordered" evidence="5">
    <location>
        <begin position="50"/>
        <end position="71"/>
    </location>
</feature>
<evidence type="ECO:0000256" key="2">
    <source>
        <dbReference type="ARBA" id="ARBA00022771"/>
    </source>
</evidence>
<dbReference type="AlphaFoldDB" id="A0A0G4GHE7"/>
<name>A0A0G4GHE7_9ALVE</name>
<feature type="compositionally biased region" description="Basic and acidic residues" evidence="5">
    <location>
        <begin position="436"/>
        <end position="456"/>
    </location>
</feature>
<evidence type="ECO:0000313" key="8">
    <source>
        <dbReference type="EMBL" id="CEM29136.1"/>
    </source>
</evidence>
<feature type="compositionally biased region" description="Basic and acidic residues" evidence="5">
    <location>
        <begin position="500"/>
        <end position="514"/>
    </location>
</feature>
<feature type="region of interest" description="Disordered" evidence="5">
    <location>
        <begin position="410"/>
        <end position="597"/>
    </location>
</feature>
<dbReference type="Pfam" id="PF13639">
    <property type="entry name" value="zf-RING_2"/>
    <property type="match status" value="1"/>
</dbReference>
<sequence length="636" mass="69956">MAWQWHRGGVIVFIFVGLVLFVVFLRFLPSLLVSLFFSIKRCIEERRSRARRRTTDVASEEENESVGADGRSPSIRIRTIDLMVFDYTPPPPDIMEKIEKGLLPPAPAHKKVGARNEQGEILTDIDITELYGSRSTNKMCCICLCDYDYGDACARTASCEHIWHKECIEAWIRKGNWTCPLCRASLLSDGTSTAPCAHDTPSVAEGRNDETPIPGAGGGDPEAPEEGEGDGHLAPMHNRERRRSRRERDRRSRRLARSLSSDGEAPIPSFSGDHHGLFSSADGGGREMSSRLPISRRSTTAGSSTFNSPEESDTGSDNERGVRGSDIEADLGRVGRAREGGEEEGRRRRRSRSSRFANRRASSARNRGFLLAARRDLARLEAAFDAAGSDALRTNAVERALDGLAHRFRDVFEEDRSDEEERRRGEAAGMEMSVGRGRERWDEDREERRREGRGREGMSPSPSSFWPSRRSAAGWPRADAPMFGSVPPSETVTPTGGVGGRRETSAEYAGRHGDQSPVMLSPPQFPSVSGGDRQGRLEFSDDGQEERREEREKSREEENRTIEPRDPEASSLHHVEERGDSVVSPNWVSLQGPAGYSGGNAADRLAAATVALAVGEGRGLGERGNVQTAAAEALAS</sequence>
<dbReference type="VEuPathDB" id="CryptoDB:Cvel_4718"/>
<evidence type="ECO:0000256" key="1">
    <source>
        <dbReference type="ARBA" id="ARBA00022723"/>
    </source>
</evidence>
<feature type="domain" description="RING-type" evidence="7">
    <location>
        <begin position="140"/>
        <end position="183"/>
    </location>
</feature>
<dbReference type="GO" id="GO:0061630">
    <property type="term" value="F:ubiquitin protein ligase activity"/>
    <property type="evidence" value="ECO:0007669"/>
    <property type="project" value="TreeGrafter"/>
</dbReference>
<dbReference type="EMBL" id="CDMZ01001214">
    <property type="protein sequence ID" value="CEM29136.1"/>
    <property type="molecule type" value="Genomic_DNA"/>
</dbReference>
<dbReference type="PROSITE" id="PS50089">
    <property type="entry name" value="ZF_RING_2"/>
    <property type="match status" value="1"/>
</dbReference>
<keyword evidence="1" id="KW-0479">Metal-binding</keyword>
<dbReference type="GO" id="GO:0008270">
    <property type="term" value="F:zinc ion binding"/>
    <property type="evidence" value="ECO:0007669"/>
    <property type="project" value="UniProtKB-KW"/>
</dbReference>
<dbReference type="PANTHER" id="PTHR45969:SF81">
    <property type="entry name" value="OS08G0157400 PROTEIN"/>
    <property type="match status" value="1"/>
</dbReference>
<feature type="compositionally biased region" description="Low complexity" evidence="5">
    <location>
        <begin position="484"/>
        <end position="495"/>
    </location>
</feature>
<gene>
    <name evidence="8" type="ORF">Cvel_4718</name>
</gene>
<feature type="compositionally biased region" description="Low complexity" evidence="5">
    <location>
        <begin position="354"/>
        <end position="363"/>
    </location>
</feature>
<dbReference type="Gene3D" id="3.30.40.10">
    <property type="entry name" value="Zinc/RING finger domain, C3HC4 (zinc finger)"/>
    <property type="match status" value="1"/>
</dbReference>
<reference evidence="8" key="1">
    <citation type="submission" date="2014-11" db="EMBL/GenBank/DDBJ databases">
        <authorList>
            <person name="Otto D Thomas"/>
            <person name="Naeem Raeece"/>
        </authorList>
    </citation>
    <scope>NUCLEOTIDE SEQUENCE</scope>
</reference>
<feature type="region of interest" description="Disordered" evidence="5">
    <location>
        <begin position="190"/>
        <end position="363"/>
    </location>
</feature>
<evidence type="ECO:0000256" key="6">
    <source>
        <dbReference type="SAM" id="Phobius"/>
    </source>
</evidence>
<dbReference type="PANTHER" id="PTHR45969">
    <property type="entry name" value="RING ZINC FINGER PROTEIN-RELATED"/>
    <property type="match status" value="1"/>
</dbReference>
<keyword evidence="6" id="KW-0472">Membrane</keyword>
<evidence type="ECO:0000259" key="7">
    <source>
        <dbReference type="PROSITE" id="PS50089"/>
    </source>
</evidence>
<feature type="transmembrane region" description="Helical" evidence="6">
    <location>
        <begin position="12"/>
        <end position="39"/>
    </location>
</feature>
<dbReference type="InterPro" id="IPR013083">
    <property type="entry name" value="Znf_RING/FYVE/PHD"/>
</dbReference>
<proteinExistence type="predicted"/>
<feature type="compositionally biased region" description="Low complexity" evidence="5">
    <location>
        <begin position="457"/>
        <end position="471"/>
    </location>
</feature>
<dbReference type="InterPro" id="IPR001841">
    <property type="entry name" value="Znf_RING"/>
</dbReference>
<keyword evidence="6" id="KW-0812">Transmembrane</keyword>
<feature type="compositionally biased region" description="Basic and acidic residues" evidence="5">
    <location>
        <begin position="533"/>
        <end position="580"/>
    </location>
</feature>
<organism evidence="8">
    <name type="scientific">Chromera velia CCMP2878</name>
    <dbReference type="NCBI Taxonomy" id="1169474"/>
    <lineage>
        <taxon>Eukaryota</taxon>
        <taxon>Sar</taxon>
        <taxon>Alveolata</taxon>
        <taxon>Colpodellida</taxon>
        <taxon>Chromeraceae</taxon>
        <taxon>Chromera</taxon>
    </lineage>
</organism>
<dbReference type="GO" id="GO:0016567">
    <property type="term" value="P:protein ubiquitination"/>
    <property type="evidence" value="ECO:0007669"/>
    <property type="project" value="TreeGrafter"/>
</dbReference>
<evidence type="ECO:0000256" key="5">
    <source>
        <dbReference type="SAM" id="MobiDB-lite"/>
    </source>
</evidence>
<dbReference type="SUPFAM" id="SSF57850">
    <property type="entry name" value="RING/U-box"/>
    <property type="match status" value="1"/>
</dbReference>
<protein>
    <recommendedName>
        <fullName evidence="7">RING-type domain-containing protein</fullName>
    </recommendedName>
</protein>
<evidence type="ECO:0000256" key="3">
    <source>
        <dbReference type="ARBA" id="ARBA00022833"/>
    </source>
</evidence>
<dbReference type="CDD" id="cd16448">
    <property type="entry name" value="RING-H2"/>
    <property type="match status" value="1"/>
</dbReference>
<keyword evidence="3" id="KW-0862">Zinc</keyword>
<feature type="compositionally biased region" description="Basic and acidic residues" evidence="5">
    <location>
        <begin position="317"/>
        <end position="346"/>
    </location>
</feature>
<keyword evidence="6" id="KW-1133">Transmembrane helix</keyword>
<dbReference type="SMART" id="SM00184">
    <property type="entry name" value="RING"/>
    <property type="match status" value="1"/>
</dbReference>
<evidence type="ECO:0000256" key="4">
    <source>
        <dbReference type="PROSITE-ProRule" id="PRU00175"/>
    </source>
</evidence>